<dbReference type="OrthoDB" id="288885at2"/>
<gene>
    <name evidence="1" type="ORF">CEE69_14380</name>
</gene>
<evidence type="ECO:0008006" key="3">
    <source>
        <dbReference type="Google" id="ProtNLM"/>
    </source>
</evidence>
<organism evidence="1 2">
    <name type="scientific">Rhodopirellula bahusiensis</name>
    <dbReference type="NCBI Taxonomy" id="2014065"/>
    <lineage>
        <taxon>Bacteria</taxon>
        <taxon>Pseudomonadati</taxon>
        <taxon>Planctomycetota</taxon>
        <taxon>Planctomycetia</taxon>
        <taxon>Pirellulales</taxon>
        <taxon>Pirellulaceae</taxon>
        <taxon>Rhodopirellula</taxon>
    </lineage>
</organism>
<evidence type="ECO:0000313" key="1">
    <source>
        <dbReference type="EMBL" id="PHQ34597.1"/>
    </source>
</evidence>
<dbReference type="RefSeq" id="WP_099261346.1">
    <property type="nucleotide sequence ID" value="NZ_NIZW01000010.1"/>
</dbReference>
<accession>A0A2G1W6E2</accession>
<comment type="caution">
    <text evidence="1">The sequence shown here is derived from an EMBL/GenBank/DDBJ whole genome shotgun (WGS) entry which is preliminary data.</text>
</comment>
<protein>
    <recommendedName>
        <fullName evidence="3">Helix-turn-helix domain-containing protein</fullName>
    </recommendedName>
</protein>
<dbReference type="AlphaFoldDB" id="A0A2G1W6E2"/>
<proteinExistence type="predicted"/>
<dbReference type="GeneID" id="90609280"/>
<sequence length="73" mass="7888">MSDTNPTAAWPGLMNRPQAAAYWSMSERTFASLVAAGIISGRKIGPRMIRYSKADLDAASEKFPTGKGNRPSE</sequence>
<dbReference type="Proteomes" id="UP000225740">
    <property type="component" value="Unassembled WGS sequence"/>
</dbReference>
<evidence type="ECO:0000313" key="2">
    <source>
        <dbReference type="Proteomes" id="UP000225740"/>
    </source>
</evidence>
<name>A0A2G1W6E2_9BACT</name>
<reference evidence="1 2" key="1">
    <citation type="submission" date="2017-06" db="EMBL/GenBank/DDBJ databases">
        <title>Description of Rhodopirellula bahusiensis sp. nov.</title>
        <authorList>
            <person name="Kizina J."/>
            <person name="Harder J."/>
        </authorList>
    </citation>
    <scope>NUCLEOTIDE SEQUENCE [LARGE SCALE GENOMIC DNA]</scope>
    <source>
        <strain evidence="1 2">SWK21</strain>
    </source>
</reference>
<dbReference type="EMBL" id="NIZW01000010">
    <property type="protein sequence ID" value="PHQ34597.1"/>
    <property type="molecule type" value="Genomic_DNA"/>
</dbReference>
<keyword evidence="2" id="KW-1185">Reference proteome</keyword>